<evidence type="ECO:0000256" key="10">
    <source>
        <dbReference type="ARBA" id="ARBA00022840"/>
    </source>
</evidence>
<evidence type="ECO:0000256" key="11">
    <source>
        <dbReference type="ARBA" id="ARBA00023098"/>
    </source>
</evidence>
<gene>
    <name evidence="13" type="primary">lpxK</name>
    <name evidence="14" type="ORF">SAMN02745752_00479</name>
</gene>
<proteinExistence type="inferred from homology"/>
<name>A0A1K1U6W1_9GAMM</name>
<dbReference type="GO" id="GO:0005524">
    <property type="term" value="F:ATP binding"/>
    <property type="evidence" value="ECO:0007669"/>
    <property type="project" value="UniProtKB-UniRule"/>
</dbReference>
<evidence type="ECO:0000256" key="7">
    <source>
        <dbReference type="ARBA" id="ARBA00022679"/>
    </source>
</evidence>
<dbReference type="GO" id="GO:0009029">
    <property type="term" value="F:lipid-A 4'-kinase activity"/>
    <property type="evidence" value="ECO:0007669"/>
    <property type="project" value="UniProtKB-UniRule"/>
</dbReference>
<dbReference type="NCBIfam" id="TIGR00682">
    <property type="entry name" value="lpxK"/>
    <property type="match status" value="1"/>
</dbReference>
<dbReference type="AlphaFoldDB" id="A0A1K1U6W1"/>
<dbReference type="InterPro" id="IPR003758">
    <property type="entry name" value="LpxK"/>
</dbReference>
<evidence type="ECO:0000256" key="4">
    <source>
        <dbReference type="ARBA" id="ARBA00016436"/>
    </source>
</evidence>
<dbReference type="SUPFAM" id="SSF52540">
    <property type="entry name" value="P-loop containing nucleoside triphosphate hydrolases"/>
    <property type="match status" value="1"/>
</dbReference>
<dbReference type="PANTHER" id="PTHR42724">
    <property type="entry name" value="TETRAACYLDISACCHARIDE 4'-KINASE"/>
    <property type="match status" value="1"/>
</dbReference>
<evidence type="ECO:0000313" key="14">
    <source>
        <dbReference type="EMBL" id="SFX08536.1"/>
    </source>
</evidence>
<dbReference type="PANTHER" id="PTHR42724:SF1">
    <property type="entry name" value="TETRAACYLDISACCHARIDE 4'-KINASE, MITOCHONDRIAL-RELATED"/>
    <property type="match status" value="1"/>
</dbReference>
<protein>
    <recommendedName>
        <fullName evidence="4 13">Tetraacyldisaccharide 4'-kinase</fullName>
        <ecNumber evidence="3 13">2.7.1.130</ecNumber>
    </recommendedName>
    <alternativeName>
        <fullName evidence="12 13">Lipid A 4'-kinase</fullName>
    </alternativeName>
</protein>
<evidence type="ECO:0000256" key="3">
    <source>
        <dbReference type="ARBA" id="ARBA00012071"/>
    </source>
</evidence>
<dbReference type="GO" id="GO:0009245">
    <property type="term" value="P:lipid A biosynthetic process"/>
    <property type="evidence" value="ECO:0007669"/>
    <property type="project" value="UniProtKB-UniRule"/>
</dbReference>
<dbReference type="InterPro" id="IPR027417">
    <property type="entry name" value="P-loop_NTPase"/>
</dbReference>
<comment type="caution">
    <text evidence="13">Lacks conserved residue(s) required for the propagation of feature annotation.</text>
</comment>
<comment type="function">
    <text evidence="1 13">Transfers the gamma-phosphate of ATP to the 4'-position of a tetraacyldisaccharide 1-phosphate intermediate (termed DS-1-P) to form tetraacyldisaccharide 1,4'-bis-phosphate (lipid IVA).</text>
</comment>
<keyword evidence="9 13" id="KW-0418">Kinase</keyword>
<keyword evidence="8 13" id="KW-0547">Nucleotide-binding</keyword>
<evidence type="ECO:0000256" key="5">
    <source>
        <dbReference type="ARBA" id="ARBA00022516"/>
    </source>
</evidence>
<accession>A0A1K1U6W1</accession>
<evidence type="ECO:0000256" key="1">
    <source>
        <dbReference type="ARBA" id="ARBA00002274"/>
    </source>
</evidence>
<keyword evidence="15" id="KW-1185">Reference proteome</keyword>
<dbReference type="RefSeq" id="WP_072324696.1">
    <property type="nucleotide sequence ID" value="NZ_FPJW01000001.1"/>
</dbReference>
<comment type="similarity">
    <text evidence="13">Belongs to the LpxK family.</text>
</comment>
<keyword evidence="11 13" id="KW-0443">Lipid metabolism</keyword>
<evidence type="ECO:0000256" key="8">
    <source>
        <dbReference type="ARBA" id="ARBA00022741"/>
    </source>
</evidence>
<dbReference type="STRING" id="1122209.SAMN02745752_00479"/>
<comment type="catalytic activity">
    <reaction evidence="13">
        <text>a lipid A disaccharide + ATP = a lipid IVA + ADP + H(+)</text>
        <dbReference type="Rhea" id="RHEA:67840"/>
        <dbReference type="ChEBI" id="CHEBI:15378"/>
        <dbReference type="ChEBI" id="CHEBI:30616"/>
        <dbReference type="ChEBI" id="CHEBI:176343"/>
        <dbReference type="ChEBI" id="CHEBI:176425"/>
        <dbReference type="ChEBI" id="CHEBI:456216"/>
        <dbReference type="EC" id="2.7.1.130"/>
    </reaction>
</comment>
<dbReference type="GO" id="GO:0009244">
    <property type="term" value="P:lipopolysaccharide core region biosynthetic process"/>
    <property type="evidence" value="ECO:0007669"/>
    <property type="project" value="TreeGrafter"/>
</dbReference>
<keyword evidence="10 13" id="KW-0067">ATP-binding</keyword>
<dbReference type="Proteomes" id="UP000182350">
    <property type="component" value="Unassembled WGS sequence"/>
</dbReference>
<dbReference type="EC" id="2.7.1.130" evidence="3 13"/>
<keyword evidence="6 13" id="KW-0441">Lipid A biosynthesis</keyword>
<dbReference type="UniPathway" id="UPA00359">
    <property type="reaction ID" value="UER00482"/>
</dbReference>
<dbReference type="HAMAP" id="MF_00409">
    <property type="entry name" value="LpxK"/>
    <property type="match status" value="1"/>
</dbReference>
<evidence type="ECO:0000256" key="12">
    <source>
        <dbReference type="ARBA" id="ARBA00029757"/>
    </source>
</evidence>
<dbReference type="Pfam" id="PF02606">
    <property type="entry name" value="LpxK"/>
    <property type="match status" value="1"/>
</dbReference>
<comment type="pathway">
    <text evidence="2 13">Glycolipid biosynthesis; lipid IV(A) biosynthesis; lipid IV(A) from (3R)-3-hydroxytetradecanoyl-[acyl-carrier-protein] and UDP-N-acetyl-alpha-D-glucosamine: step 6/6.</text>
</comment>
<sequence length="339" mass="37572">MMKLQRWIEQRWYASTPGTLRLLQPLECFYRYLQQRRSRAFQTGKKNSHHPGVPVIIVGNITVGGSGKSPVVAALADFFKQQGWKPGIVSRGYGGQATQYPLLVTPQTDPQRSGDEPLMLARQTGVPVAVDPDRPKAADLLVQQGCNLILSDDGLQHLALARDIELVVIDGTRGLGNGHCLPVGPLREPATRLQSVDHLLCQGELQSGLLITGSDQTPELIHYHLQQTGWRRGDGHWQQQMPFQPGETVHALAGIGHPQRFFEQLKQQGLVVIEHPLADHAHMDAQTLNLPGDHPIVMTAKDAVKLQPWLNARHWVVEVQAALPQTFLNTLQTQLKSLT</sequence>
<evidence type="ECO:0000256" key="2">
    <source>
        <dbReference type="ARBA" id="ARBA00004870"/>
    </source>
</evidence>
<evidence type="ECO:0000256" key="9">
    <source>
        <dbReference type="ARBA" id="ARBA00022777"/>
    </source>
</evidence>
<organism evidence="14 15">
    <name type="scientific">Marinospirillum alkaliphilum DSM 21637</name>
    <dbReference type="NCBI Taxonomy" id="1122209"/>
    <lineage>
        <taxon>Bacteria</taxon>
        <taxon>Pseudomonadati</taxon>
        <taxon>Pseudomonadota</taxon>
        <taxon>Gammaproteobacteria</taxon>
        <taxon>Oceanospirillales</taxon>
        <taxon>Oceanospirillaceae</taxon>
        <taxon>Marinospirillum</taxon>
    </lineage>
</organism>
<evidence type="ECO:0000256" key="6">
    <source>
        <dbReference type="ARBA" id="ARBA00022556"/>
    </source>
</evidence>
<keyword evidence="5 13" id="KW-0444">Lipid biosynthesis</keyword>
<reference evidence="14 15" key="1">
    <citation type="submission" date="2016-11" db="EMBL/GenBank/DDBJ databases">
        <authorList>
            <person name="Jaros S."/>
            <person name="Januszkiewicz K."/>
            <person name="Wedrychowicz H."/>
        </authorList>
    </citation>
    <scope>NUCLEOTIDE SEQUENCE [LARGE SCALE GENOMIC DNA]</scope>
    <source>
        <strain evidence="14 15">DSM 21637</strain>
    </source>
</reference>
<evidence type="ECO:0000256" key="13">
    <source>
        <dbReference type="HAMAP-Rule" id="MF_00409"/>
    </source>
</evidence>
<dbReference type="GO" id="GO:0005886">
    <property type="term" value="C:plasma membrane"/>
    <property type="evidence" value="ECO:0007669"/>
    <property type="project" value="TreeGrafter"/>
</dbReference>
<keyword evidence="7 13" id="KW-0808">Transferase</keyword>
<dbReference type="EMBL" id="FPJW01000001">
    <property type="protein sequence ID" value="SFX08536.1"/>
    <property type="molecule type" value="Genomic_DNA"/>
</dbReference>
<dbReference type="OrthoDB" id="9766423at2"/>
<evidence type="ECO:0000313" key="15">
    <source>
        <dbReference type="Proteomes" id="UP000182350"/>
    </source>
</evidence>